<organism evidence="1 2">
    <name type="scientific">Methylomarinum roseum</name>
    <dbReference type="NCBI Taxonomy" id="3067653"/>
    <lineage>
        <taxon>Bacteria</taxon>
        <taxon>Pseudomonadati</taxon>
        <taxon>Pseudomonadota</taxon>
        <taxon>Gammaproteobacteria</taxon>
        <taxon>Methylococcales</taxon>
        <taxon>Methylococcaceae</taxon>
        <taxon>Methylomarinum</taxon>
    </lineage>
</organism>
<sequence>MKAVIAGRMISGWCFVNKPKQNLLSPLTETELDELEQFLMSSATSDETMQIEALDGYLTAIAIGPTTLSFDQWFSRIWGPNKEDMPKFASQDEAQHIIGLIIRHFNSIITVLEHDPDGLEPIFKSFISPDGEECLDGEMWAYGFIDGVNLCQQDWQPLVEDPAGKDAFLPLFLLGSDEISPEQEKLVETRMQTAALSEYIPESIAFIYRFWQPYRLAMLERSVAKQAKRDGVKVGRNDPCPCGSGKKFKKCCGAALH</sequence>
<name>A0AAU7NX46_9GAMM</name>
<dbReference type="PANTHER" id="PTHR33747">
    <property type="entry name" value="UPF0225 PROTEIN SCO1677"/>
    <property type="match status" value="1"/>
</dbReference>
<dbReference type="PANTHER" id="PTHR33747:SF1">
    <property type="entry name" value="ADENYLATE CYCLASE-ASSOCIATED CAP C-TERMINAL DOMAIN-CONTAINING PROTEIN"/>
    <property type="match status" value="1"/>
</dbReference>
<dbReference type="EMBL" id="CP157743">
    <property type="protein sequence ID" value="XBS21577.1"/>
    <property type="molecule type" value="Genomic_DNA"/>
</dbReference>
<evidence type="ECO:0000313" key="1">
    <source>
        <dbReference type="EMBL" id="XBS21577.1"/>
    </source>
</evidence>
<dbReference type="Pfam" id="PF02810">
    <property type="entry name" value="SEC-C"/>
    <property type="match status" value="1"/>
</dbReference>
<dbReference type="Pfam" id="PF03695">
    <property type="entry name" value="UPF0149"/>
    <property type="match status" value="1"/>
</dbReference>
<dbReference type="KEGG" id="mech:Q9L42_005490"/>
<protein>
    <submittedName>
        <fullName evidence="1">UPF0149 family protein</fullName>
    </submittedName>
</protein>
<dbReference type="InterPro" id="IPR011978">
    <property type="entry name" value="YgfB-like"/>
</dbReference>
<reference evidence="1 2" key="1">
    <citation type="journal article" date="2024" name="Microbiology">
        <title>Methylomarinum rosea sp. nov., a novel halophilic methanotrophic bacterium from the hypersaline Lake Elton.</title>
        <authorList>
            <person name="Suleimanov R.Z."/>
            <person name="Oshkin I.Y."/>
            <person name="Danilova O.V."/>
            <person name="Suzina N.E."/>
            <person name="Dedysh S.N."/>
        </authorList>
    </citation>
    <scope>NUCLEOTIDE SEQUENCE [LARGE SCALE GENOMIC DNA]</scope>
    <source>
        <strain evidence="1 2">Ch1-1</strain>
    </source>
</reference>
<keyword evidence="2" id="KW-1185">Reference proteome</keyword>
<evidence type="ECO:0000313" key="2">
    <source>
        <dbReference type="Proteomes" id="UP001225378"/>
    </source>
</evidence>
<dbReference type="Proteomes" id="UP001225378">
    <property type="component" value="Chromosome"/>
</dbReference>
<dbReference type="AlphaFoldDB" id="A0AAU7NX46"/>
<dbReference type="RefSeq" id="WP_305909438.1">
    <property type="nucleotide sequence ID" value="NZ_CP157743.1"/>
</dbReference>
<accession>A0AAU7NX46</accession>
<gene>
    <name evidence="1" type="ORF">Q9L42_005490</name>
</gene>
<dbReference type="SUPFAM" id="SSF103642">
    <property type="entry name" value="Sec-C motif"/>
    <property type="match status" value="1"/>
</dbReference>
<dbReference type="NCBIfam" id="TIGR02292">
    <property type="entry name" value="ygfB_yecA"/>
    <property type="match status" value="1"/>
</dbReference>
<dbReference type="InterPro" id="IPR004027">
    <property type="entry name" value="SEC_C_motif"/>
</dbReference>
<dbReference type="SUPFAM" id="SSF101327">
    <property type="entry name" value="YgfB-like"/>
    <property type="match status" value="1"/>
</dbReference>
<dbReference type="InterPro" id="IPR036255">
    <property type="entry name" value="YgfB-like_sf"/>
</dbReference>
<proteinExistence type="predicted"/>
<dbReference type="Gene3D" id="3.10.450.50">
    <property type="match status" value="1"/>
</dbReference>